<dbReference type="InterPro" id="IPR006577">
    <property type="entry name" value="UAS"/>
</dbReference>
<evidence type="ECO:0000259" key="4">
    <source>
        <dbReference type="PROSITE" id="PS50033"/>
    </source>
</evidence>
<evidence type="ECO:0000256" key="3">
    <source>
        <dbReference type="SAM" id="Phobius"/>
    </source>
</evidence>
<dbReference type="Gene3D" id="3.40.30.10">
    <property type="entry name" value="Glutaredoxin"/>
    <property type="match status" value="1"/>
</dbReference>
<name>A0A137P6C4_CONC2</name>
<dbReference type="Pfam" id="PF00789">
    <property type="entry name" value="UBX"/>
    <property type="match status" value="1"/>
</dbReference>
<dbReference type="InterPro" id="IPR050730">
    <property type="entry name" value="UBX_domain-protein"/>
</dbReference>
<dbReference type="PANTHER" id="PTHR23322:SF1">
    <property type="entry name" value="FAS-ASSOCIATED FACTOR 2"/>
    <property type="match status" value="1"/>
</dbReference>
<dbReference type="Proteomes" id="UP000070444">
    <property type="component" value="Unassembled WGS sequence"/>
</dbReference>
<dbReference type="GO" id="GO:0043130">
    <property type="term" value="F:ubiquitin binding"/>
    <property type="evidence" value="ECO:0007669"/>
    <property type="project" value="TreeGrafter"/>
</dbReference>
<dbReference type="SUPFAM" id="SSF52833">
    <property type="entry name" value="Thioredoxin-like"/>
    <property type="match status" value="1"/>
</dbReference>
<keyword evidence="6" id="KW-1185">Reference proteome</keyword>
<feature type="transmembrane region" description="Helical" evidence="3">
    <location>
        <begin position="94"/>
        <end position="120"/>
    </location>
</feature>
<dbReference type="PANTHER" id="PTHR23322">
    <property type="entry name" value="FAS-ASSOCIATED PROTEIN"/>
    <property type="match status" value="1"/>
</dbReference>
<evidence type="ECO:0000256" key="1">
    <source>
        <dbReference type="ARBA" id="ARBA00023054"/>
    </source>
</evidence>
<keyword evidence="3" id="KW-0472">Membrane</keyword>
<dbReference type="SUPFAM" id="SSF54236">
    <property type="entry name" value="Ubiquitin-like"/>
    <property type="match status" value="1"/>
</dbReference>
<dbReference type="OMA" id="ILIRHQW"/>
<dbReference type="GO" id="GO:0005783">
    <property type="term" value="C:endoplasmic reticulum"/>
    <property type="evidence" value="ECO:0007669"/>
    <property type="project" value="TreeGrafter"/>
</dbReference>
<evidence type="ECO:0000256" key="2">
    <source>
        <dbReference type="SAM" id="MobiDB-lite"/>
    </source>
</evidence>
<keyword evidence="3" id="KW-0812">Transmembrane</keyword>
<feature type="region of interest" description="Disordered" evidence="2">
    <location>
        <begin position="48"/>
        <end position="86"/>
    </location>
</feature>
<dbReference type="EMBL" id="KQ964499">
    <property type="protein sequence ID" value="KXN70556.1"/>
    <property type="molecule type" value="Genomic_DNA"/>
</dbReference>
<feature type="region of interest" description="Disordered" evidence="2">
    <location>
        <begin position="295"/>
        <end position="334"/>
    </location>
</feature>
<protein>
    <submittedName>
        <fullName evidence="5">UBX-domain-containing protein</fullName>
    </submittedName>
</protein>
<reference evidence="5 6" key="1">
    <citation type="journal article" date="2015" name="Genome Biol. Evol.">
        <title>Phylogenomic analyses indicate that early fungi evolved digesting cell walls of algal ancestors of land plants.</title>
        <authorList>
            <person name="Chang Y."/>
            <person name="Wang S."/>
            <person name="Sekimoto S."/>
            <person name="Aerts A.L."/>
            <person name="Choi C."/>
            <person name="Clum A."/>
            <person name="LaButti K.M."/>
            <person name="Lindquist E.A."/>
            <person name="Yee Ngan C."/>
            <person name="Ohm R.A."/>
            <person name="Salamov A.A."/>
            <person name="Grigoriev I.V."/>
            <person name="Spatafora J.W."/>
            <person name="Berbee M.L."/>
        </authorList>
    </citation>
    <scope>NUCLEOTIDE SEQUENCE [LARGE SCALE GENOMIC DNA]</scope>
    <source>
        <strain evidence="5 6">NRRL 28638</strain>
    </source>
</reference>
<dbReference type="Gene3D" id="1.10.8.10">
    <property type="entry name" value="DNA helicase RuvA subunit, C-terminal domain"/>
    <property type="match status" value="1"/>
</dbReference>
<dbReference type="InterPro" id="IPR029071">
    <property type="entry name" value="Ubiquitin-like_domsf"/>
</dbReference>
<dbReference type="PROSITE" id="PS50033">
    <property type="entry name" value="UBX"/>
    <property type="match status" value="1"/>
</dbReference>
<proteinExistence type="predicted"/>
<evidence type="ECO:0000313" key="6">
    <source>
        <dbReference type="Proteomes" id="UP000070444"/>
    </source>
</evidence>
<dbReference type="CDD" id="cd01767">
    <property type="entry name" value="UBX"/>
    <property type="match status" value="1"/>
</dbReference>
<dbReference type="STRING" id="796925.A0A137P6C4"/>
<dbReference type="Gene3D" id="3.10.20.90">
    <property type="entry name" value="Phosphatidylinositol 3-kinase Catalytic Subunit, Chain A, domain 1"/>
    <property type="match status" value="1"/>
</dbReference>
<dbReference type="GO" id="GO:0036503">
    <property type="term" value="P:ERAD pathway"/>
    <property type="evidence" value="ECO:0007669"/>
    <property type="project" value="TreeGrafter"/>
</dbReference>
<evidence type="ECO:0000313" key="5">
    <source>
        <dbReference type="EMBL" id="KXN70556.1"/>
    </source>
</evidence>
<dbReference type="SMART" id="SM00594">
    <property type="entry name" value="UAS"/>
    <property type="match status" value="1"/>
</dbReference>
<dbReference type="AlphaFoldDB" id="A0A137P6C4"/>
<dbReference type="InterPro" id="IPR001012">
    <property type="entry name" value="UBX_dom"/>
</dbReference>
<keyword evidence="3" id="KW-1133">Transmembrane helix</keyword>
<organism evidence="5 6">
    <name type="scientific">Conidiobolus coronatus (strain ATCC 28846 / CBS 209.66 / NRRL 28638)</name>
    <name type="common">Delacroixia coronata</name>
    <dbReference type="NCBI Taxonomy" id="796925"/>
    <lineage>
        <taxon>Eukaryota</taxon>
        <taxon>Fungi</taxon>
        <taxon>Fungi incertae sedis</taxon>
        <taxon>Zoopagomycota</taxon>
        <taxon>Entomophthoromycotina</taxon>
        <taxon>Entomophthoromycetes</taxon>
        <taxon>Entomophthorales</taxon>
        <taxon>Ancylistaceae</taxon>
        <taxon>Conidiobolus</taxon>
    </lineage>
</organism>
<dbReference type="InterPro" id="IPR049483">
    <property type="entry name" value="FAF1_2-like_UAS"/>
</dbReference>
<sequence>MDLDQLNDSQKEALEQYMTIMETEDMEAALIKLTSHDFDVQATIQSSFEETNTESTSESRNVSSVGSSSTSNVRSSSSNTRTNINPNRANNNTFWSYLTIPVYLISRVLLNILYLPLYLYKSFKTIGYTQPQPDPNQPAVPYKDRFEEEFGEVHPEFLRGTYAQALEKAKNELKFLVVVLHSDSARDTVRFCTEILASPFLLDFFRENNILCWAGDIKYTEGYQVSNTLQARNYPFMGVICLQKRPNQSDSGKMLVVDRIEGFHDIETVIQKITHQMERCQPYLEQIKADRFERESSRSIREEQDRAYLESLRQDQEKERKARQEKERVERENHEQQLAALEALEITKRRIIYRKQLKDSLPPEPAATEKNIAKIQFRLPDNNRVVRRFSANDTIQTLYNYVETLQTEPEEDQIELNSELPSNYVHETKFVIVSPFPRVQYEPSETTLESCKGLWPSTSLVVEPVDPVDL</sequence>
<dbReference type="SMART" id="SM00166">
    <property type="entry name" value="UBX"/>
    <property type="match status" value="1"/>
</dbReference>
<dbReference type="Pfam" id="PF21021">
    <property type="entry name" value="FAF1"/>
    <property type="match status" value="1"/>
</dbReference>
<accession>A0A137P6C4</accession>
<dbReference type="InterPro" id="IPR036249">
    <property type="entry name" value="Thioredoxin-like_sf"/>
</dbReference>
<gene>
    <name evidence="5" type="ORF">CONCODRAFT_70584</name>
</gene>
<keyword evidence="1" id="KW-0175">Coiled coil</keyword>
<dbReference type="OrthoDB" id="1026733at2759"/>
<feature type="domain" description="UBX" evidence="4">
    <location>
        <begin position="368"/>
        <end position="438"/>
    </location>
</feature>